<name>A0A0C1QWU0_9BACT</name>
<keyword evidence="3" id="KW-1185">Reference proteome</keyword>
<dbReference type="AlphaFoldDB" id="A0A0C1QWU0"/>
<evidence type="ECO:0000256" key="1">
    <source>
        <dbReference type="SAM" id="SignalP"/>
    </source>
</evidence>
<reference evidence="2 3" key="1">
    <citation type="submission" date="2015-01" db="EMBL/GenBank/DDBJ databases">
        <title>Genome sequence of the anaerobic bacterium Geobacter soli GSS01, a dissimilatory Fe(III) reducer from soil.</title>
        <authorList>
            <person name="Yang G."/>
            <person name="Zhou S."/>
        </authorList>
    </citation>
    <scope>NUCLEOTIDE SEQUENCE [LARGE SCALE GENOMIC DNA]</scope>
    <source>
        <strain evidence="2 3">GSS01</strain>
    </source>
</reference>
<proteinExistence type="predicted"/>
<gene>
    <name evidence="2" type="ORF">SE37_08430</name>
</gene>
<keyword evidence="1" id="KW-0732">Signal</keyword>
<accession>A0A0C1QWU0</accession>
<dbReference type="EMBL" id="JXBL01000001">
    <property type="protein sequence ID" value="KIE42651.1"/>
    <property type="molecule type" value="Genomic_DNA"/>
</dbReference>
<dbReference type="Proteomes" id="UP000031433">
    <property type="component" value="Unassembled WGS sequence"/>
</dbReference>
<feature type="chain" id="PRO_5002137097" description="Lipoprotein" evidence="1">
    <location>
        <begin position="20"/>
        <end position="291"/>
    </location>
</feature>
<evidence type="ECO:0000313" key="3">
    <source>
        <dbReference type="Proteomes" id="UP000031433"/>
    </source>
</evidence>
<organism evidence="2 3">
    <name type="scientific">Geobacter soli</name>
    <dbReference type="NCBI Taxonomy" id="1510391"/>
    <lineage>
        <taxon>Bacteria</taxon>
        <taxon>Pseudomonadati</taxon>
        <taxon>Thermodesulfobacteriota</taxon>
        <taxon>Desulfuromonadia</taxon>
        <taxon>Geobacterales</taxon>
        <taxon>Geobacteraceae</taxon>
        <taxon>Geobacter</taxon>
    </lineage>
</organism>
<evidence type="ECO:0008006" key="4">
    <source>
        <dbReference type="Google" id="ProtNLM"/>
    </source>
</evidence>
<feature type="signal peptide" evidence="1">
    <location>
        <begin position="1"/>
        <end position="19"/>
    </location>
</feature>
<protein>
    <recommendedName>
        <fullName evidence="4">Lipoprotein</fullName>
    </recommendedName>
</protein>
<dbReference type="RefSeq" id="WP_039645414.1">
    <property type="nucleotide sequence ID" value="NZ_JXBL01000001.1"/>
</dbReference>
<dbReference type="PROSITE" id="PS51257">
    <property type="entry name" value="PROKAR_LIPOPROTEIN"/>
    <property type="match status" value="1"/>
</dbReference>
<comment type="caution">
    <text evidence="2">The sequence shown here is derived from an EMBL/GenBank/DDBJ whole genome shotgun (WGS) entry which is preliminary data.</text>
</comment>
<sequence length="291" mass="31126">MNIRTMTAVAAGLAAAALAGCGGSGGVGSQPAATQTAISGKAADGYLYRAEVFLDLNGNYRLDSGEPFAITDSDGAFTLLVTPGDEALYPVVVRAVASNTYDMDSPAQPLPRGYILTAPRGMYGFVSPISTLVREKYETGTYASVAEAMLEVRQQLGLTVLNPASTVRSTDDYVALSNSSNMATRTEFQRVRAVARAMAGLMAGQMSSDVAVNVNQYRYIMGRINQNLAQICFEATQSANPDITAMRQRYVGTMPGTFVNMTGMFRNMTTTTFWNLSGSTMVPRNRGGMMR</sequence>
<evidence type="ECO:0000313" key="2">
    <source>
        <dbReference type="EMBL" id="KIE42651.1"/>
    </source>
</evidence>